<dbReference type="GeneID" id="87892364"/>
<reference evidence="1 2" key="1">
    <citation type="journal article" date="2023" name="bioRxiv">
        <title>High-quality genome assemblies of four members of thePodospora anserinaspecies complex.</title>
        <authorList>
            <person name="Ament-Velasquez S.L."/>
            <person name="Vogan A.A."/>
            <person name="Wallerman O."/>
            <person name="Hartmann F."/>
            <person name="Gautier V."/>
            <person name="Silar P."/>
            <person name="Giraud T."/>
            <person name="Johannesson H."/>
        </authorList>
    </citation>
    <scope>NUCLEOTIDE SEQUENCE [LARGE SCALE GENOMIC DNA]</scope>
    <source>
        <strain evidence="1 2">CBS 112042</strain>
    </source>
</reference>
<dbReference type="RefSeq" id="XP_062729661.1">
    <property type="nucleotide sequence ID" value="XM_062873005.1"/>
</dbReference>
<sequence length="331" mass="37268">MSPSISAIERNNPPPRRKFLCRLHQGQAPMYTGKPGMPAMYSEKLNHCGICLSGNTPRPPPSHWNWSTRILLSWDAADTLDLFTFDKFTFDNLDPVFEEANIFINEPTRGAEDSELYNQHHQDCNDLIIPGPPVSLPQTAAVAWAFKNRLNFALERIRDAPRQMVCENQAPLVPSLRLLLLRLHLSKIPLNTDIITRNIRSRITALLSTPIPVSSPVDLLTRVQSLLLYQIIRVLDNSYTSFSAINDTTAALEEAAFALMSHITFEEGMFDPPLISWQDQTRHIISHSAPSPQPDSSGKNGYFKRSARRTLRNKYLGSGTLSTWPIRGAHC</sequence>
<evidence type="ECO:0000313" key="2">
    <source>
        <dbReference type="Proteomes" id="UP001322138"/>
    </source>
</evidence>
<proteinExistence type="predicted"/>
<keyword evidence="2" id="KW-1185">Reference proteome</keyword>
<dbReference type="EMBL" id="JAFFGZ010000008">
    <property type="protein sequence ID" value="KAK4640685.1"/>
    <property type="molecule type" value="Genomic_DNA"/>
</dbReference>
<name>A0ABR0FCD8_9PEZI</name>
<comment type="caution">
    <text evidence="1">The sequence shown here is derived from an EMBL/GenBank/DDBJ whole genome shotgun (WGS) entry which is preliminary data.</text>
</comment>
<evidence type="ECO:0000313" key="1">
    <source>
        <dbReference type="EMBL" id="KAK4640685.1"/>
    </source>
</evidence>
<gene>
    <name evidence="1" type="ORF">QC761_0094490</name>
</gene>
<dbReference type="Proteomes" id="UP001322138">
    <property type="component" value="Unassembled WGS sequence"/>
</dbReference>
<accession>A0ABR0FCD8</accession>
<protein>
    <submittedName>
        <fullName evidence="1">Uncharacterized protein</fullName>
    </submittedName>
</protein>
<organism evidence="1 2">
    <name type="scientific">Podospora bellae-mahoneyi</name>
    <dbReference type="NCBI Taxonomy" id="2093777"/>
    <lineage>
        <taxon>Eukaryota</taxon>
        <taxon>Fungi</taxon>
        <taxon>Dikarya</taxon>
        <taxon>Ascomycota</taxon>
        <taxon>Pezizomycotina</taxon>
        <taxon>Sordariomycetes</taxon>
        <taxon>Sordariomycetidae</taxon>
        <taxon>Sordariales</taxon>
        <taxon>Podosporaceae</taxon>
        <taxon>Podospora</taxon>
    </lineage>
</organism>